<dbReference type="EMBL" id="JAESVB010000001">
    <property type="protein sequence ID" value="MCB8873730.1"/>
    <property type="molecule type" value="Genomic_DNA"/>
</dbReference>
<dbReference type="InterPro" id="IPR036291">
    <property type="entry name" value="NAD(P)-bd_dom_sf"/>
</dbReference>
<evidence type="ECO:0000259" key="3">
    <source>
        <dbReference type="Pfam" id="PF01232"/>
    </source>
</evidence>
<evidence type="ECO:0000259" key="4">
    <source>
        <dbReference type="Pfam" id="PF08125"/>
    </source>
</evidence>
<dbReference type="Gene3D" id="3.40.50.720">
    <property type="entry name" value="NAD(P)-binding Rossmann-like Domain"/>
    <property type="match status" value="1"/>
</dbReference>
<name>A0A963YMV4_9PROT</name>
<dbReference type="InterPro" id="IPR013118">
    <property type="entry name" value="Mannitol_DH_C"/>
</dbReference>
<evidence type="ECO:0000256" key="2">
    <source>
        <dbReference type="ARBA" id="ARBA00023027"/>
    </source>
</evidence>
<dbReference type="InterPro" id="IPR013328">
    <property type="entry name" value="6PGD_dom2"/>
</dbReference>
<evidence type="ECO:0000313" key="5">
    <source>
        <dbReference type="EMBL" id="MCB8873730.1"/>
    </source>
</evidence>
<dbReference type="InterPro" id="IPR008927">
    <property type="entry name" value="6-PGluconate_DH-like_C_sf"/>
</dbReference>
<dbReference type="Proteomes" id="UP000708298">
    <property type="component" value="Unassembled WGS sequence"/>
</dbReference>
<dbReference type="SUPFAM" id="SSF48179">
    <property type="entry name" value="6-phosphogluconate dehydrogenase C-terminal domain-like"/>
    <property type="match status" value="1"/>
</dbReference>
<dbReference type="RefSeq" id="WP_227319413.1">
    <property type="nucleotide sequence ID" value="NZ_JAESVB010000001.1"/>
</dbReference>
<keyword evidence="1" id="KW-0560">Oxidoreductase</keyword>
<dbReference type="PROSITE" id="PS00974">
    <property type="entry name" value="MANNITOL_DHGENASE"/>
    <property type="match status" value="1"/>
</dbReference>
<gene>
    <name evidence="5" type="ORF">ASILVAE211_00950</name>
</gene>
<reference evidence="5" key="2">
    <citation type="submission" date="2021-01" db="EMBL/GenBank/DDBJ databases">
        <authorList>
            <person name="Mieszkin S."/>
            <person name="Pouder E."/>
            <person name="Alain K."/>
        </authorList>
    </citation>
    <scope>NUCLEOTIDE SEQUENCE</scope>
    <source>
        <strain evidence="5">HW T2.11</strain>
    </source>
</reference>
<dbReference type="AlphaFoldDB" id="A0A963YMV4"/>
<dbReference type="GO" id="GO:0019594">
    <property type="term" value="P:mannitol metabolic process"/>
    <property type="evidence" value="ECO:0007669"/>
    <property type="project" value="InterPro"/>
</dbReference>
<organism evidence="5 6">
    <name type="scientific">Acidisoma silvae</name>
    <dbReference type="NCBI Taxonomy" id="2802396"/>
    <lineage>
        <taxon>Bacteria</taxon>
        <taxon>Pseudomonadati</taxon>
        <taxon>Pseudomonadota</taxon>
        <taxon>Alphaproteobacteria</taxon>
        <taxon>Acetobacterales</taxon>
        <taxon>Acidocellaceae</taxon>
        <taxon>Acidisoma</taxon>
    </lineage>
</organism>
<dbReference type="PRINTS" id="PR00084">
    <property type="entry name" value="MTLDHDRGNASE"/>
</dbReference>
<keyword evidence="2" id="KW-0520">NAD</keyword>
<reference evidence="5" key="1">
    <citation type="journal article" date="2021" name="Microorganisms">
        <title>Acidisoma silvae sp. nov. and Acidisomacellulosilytica sp. nov., Two Acidophilic Bacteria Isolated from Decaying Wood, Hydrolyzing Cellulose and Producing Poly-3-hydroxybutyrate.</title>
        <authorList>
            <person name="Mieszkin S."/>
            <person name="Pouder E."/>
            <person name="Uroz S."/>
            <person name="Simon-Colin C."/>
            <person name="Alain K."/>
        </authorList>
    </citation>
    <scope>NUCLEOTIDE SEQUENCE</scope>
    <source>
        <strain evidence="5">HW T2.11</strain>
    </source>
</reference>
<dbReference type="Pfam" id="PF01232">
    <property type="entry name" value="Mannitol_dh"/>
    <property type="match status" value="1"/>
</dbReference>
<dbReference type="SUPFAM" id="SSF51735">
    <property type="entry name" value="NAD(P)-binding Rossmann-fold domains"/>
    <property type="match status" value="1"/>
</dbReference>
<accession>A0A963YMV4</accession>
<dbReference type="InterPro" id="IPR050988">
    <property type="entry name" value="Mannitol_DH/Oxidoreductase"/>
</dbReference>
<dbReference type="PANTHER" id="PTHR43362">
    <property type="entry name" value="MANNITOL DEHYDROGENASE DSF1-RELATED"/>
    <property type="match status" value="1"/>
</dbReference>
<protein>
    <submittedName>
        <fullName evidence="5">Mannitol dehydrogenase family protein</fullName>
    </submittedName>
</protein>
<dbReference type="GO" id="GO:0016616">
    <property type="term" value="F:oxidoreductase activity, acting on the CH-OH group of donors, NAD or NADP as acceptor"/>
    <property type="evidence" value="ECO:0007669"/>
    <property type="project" value="TreeGrafter"/>
</dbReference>
<comment type="caution">
    <text evidence="5">The sequence shown here is derived from an EMBL/GenBank/DDBJ whole genome shotgun (WGS) entry which is preliminary data.</text>
</comment>
<keyword evidence="6" id="KW-1185">Reference proteome</keyword>
<dbReference type="PANTHER" id="PTHR43362:SF1">
    <property type="entry name" value="MANNITOL DEHYDROGENASE 2-RELATED"/>
    <property type="match status" value="1"/>
</dbReference>
<feature type="domain" description="Mannitol dehydrogenase C-terminal" evidence="4">
    <location>
        <begin position="290"/>
        <end position="474"/>
    </location>
</feature>
<dbReference type="InterPro" id="IPR023027">
    <property type="entry name" value="Mannitol_DH_CS"/>
</dbReference>
<sequence length="493" mass="54369">MIKLSNTALSALPPGVHWAGYDRSRLKAGIVHFSVGNFHRAHQAVYLDRLIADGGHDDWALCGIGLMDTPAERAKAAAFPAQDGLYTLTVCPPHGEPEIHVIGSIIEYLFAPDDPEAVLAKLCDPAIRIVTMTLTEGGYNIDDETHEFKLGTPDIVHDLANPTTPRTAFGYVAEALSRRRAAGLPAFTVQSCDNLRHNGHVAKTAFIGFARARDPELAIWMEQEVDFPNSMVDRITPATSDADRTRLNVASDIEDEIPVFCEDFIQWVVQDQFRLGRPAWEKVDVQITEDVWAYEQIKLRMLNSSHSMLAFPGTNAGYRLVHETVADPQIAQLLFDYWNKDVIPLLQAPPGMSLQGYRDKLMERYSNPATRDQTIRIATDGASRIPIFSGDTIRTILEQGGDFRRLAFLVASFAFCLGGVDDKGVHFSTPEPRLSAADHATAQDPDPLAFLSLSIFAGLGMETSPDFVKTFQDYRESLASRGTLATLKDILAG</sequence>
<dbReference type="Pfam" id="PF08125">
    <property type="entry name" value="Mannitol_dh_C"/>
    <property type="match status" value="1"/>
</dbReference>
<feature type="domain" description="Mannitol dehydrogenase N-terminal" evidence="3">
    <location>
        <begin position="29"/>
        <end position="282"/>
    </location>
</feature>
<proteinExistence type="predicted"/>
<dbReference type="InterPro" id="IPR000669">
    <property type="entry name" value="Mannitol_DH"/>
</dbReference>
<dbReference type="Gene3D" id="1.10.1040.10">
    <property type="entry name" value="N-(1-d-carboxylethyl)-l-norvaline Dehydrogenase, domain 2"/>
    <property type="match status" value="1"/>
</dbReference>
<evidence type="ECO:0000256" key="1">
    <source>
        <dbReference type="ARBA" id="ARBA00023002"/>
    </source>
</evidence>
<evidence type="ECO:0000313" key="6">
    <source>
        <dbReference type="Proteomes" id="UP000708298"/>
    </source>
</evidence>
<dbReference type="InterPro" id="IPR013131">
    <property type="entry name" value="Mannitol_DH_N"/>
</dbReference>